<evidence type="ECO:0000313" key="7">
    <source>
        <dbReference type="EMBL" id="CUU65092.1"/>
    </source>
</evidence>
<keyword evidence="8" id="KW-1185">Reference proteome</keyword>
<dbReference type="PROSITE" id="PS50983">
    <property type="entry name" value="FE_B12_PBP"/>
    <property type="match status" value="1"/>
</dbReference>
<dbReference type="PANTHER" id="PTHR30532">
    <property type="entry name" value="IRON III DICITRATE-BINDING PERIPLASMIC PROTEIN"/>
    <property type="match status" value="1"/>
</dbReference>
<evidence type="ECO:0000313" key="8">
    <source>
        <dbReference type="Proteomes" id="UP000182498"/>
    </source>
</evidence>
<dbReference type="AlphaFoldDB" id="A0A110BGB2"/>
<dbReference type="PANTHER" id="PTHR30532:SF24">
    <property type="entry name" value="FERRIC ENTEROBACTIN-BINDING PERIPLASMIC PROTEIN FEPB"/>
    <property type="match status" value="1"/>
</dbReference>
<dbReference type="GO" id="GO:1901678">
    <property type="term" value="P:iron coordination entity transport"/>
    <property type="evidence" value="ECO:0007669"/>
    <property type="project" value="UniProtKB-ARBA"/>
</dbReference>
<feature type="chain" id="PRO_5007142935" evidence="5">
    <location>
        <begin position="30"/>
        <end position="342"/>
    </location>
</feature>
<keyword evidence="3" id="KW-0813">Transport</keyword>
<evidence type="ECO:0000256" key="5">
    <source>
        <dbReference type="SAM" id="SignalP"/>
    </source>
</evidence>
<evidence type="ECO:0000256" key="2">
    <source>
        <dbReference type="ARBA" id="ARBA00008814"/>
    </source>
</evidence>
<protein>
    <submittedName>
        <fullName evidence="7">ABC-type Fe3+-hydroxamate transport system, periplasmic component</fullName>
    </submittedName>
</protein>
<dbReference type="SUPFAM" id="SSF53807">
    <property type="entry name" value="Helical backbone' metal receptor"/>
    <property type="match status" value="1"/>
</dbReference>
<dbReference type="PROSITE" id="PS51257">
    <property type="entry name" value="PROKAR_LIPOPROTEIN"/>
    <property type="match status" value="1"/>
</dbReference>
<feature type="signal peptide" evidence="5">
    <location>
        <begin position="1"/>
        <end position="29"/>
    </location>
</feature>
<dbReference type="Proteomes" id="UP000182498">
    <property type="component" value="Unassembled WGS sequence"/>
</dbReference>
<accession>A0A110BGB2</accession>
<dbReference type="Gene3D" id="3.40.50.1980">
    <property type="entry name" value="Nitrogenase molybdenum iron protein domain"/>
    <property type="match status" value="2"/>
</dbReference>
<comment type="similarity">
    <text evidence="2">Belongs to the bacterial solute-binding protein 8 family.</text>
</comment>
<dbReference type="CDD" id="cd01146">
    <property type="entry name" value="FhuD"/>
    <property type="match status" value="1"/>
</dbReference>
<gene>
    <name evidence="7" type="ORF">CVAR292_00405</name>
</gene>
<dbReference type="OrthoDB" id="1846031at2"/>
<organism evidence="7 8">
    <name type="scientific">Corynebacterium variabile</name>
    <dbReference type="NCBI Taxonomy" id="1727"/>
    <lineage>
        <taxon>Bacteria</taxon>
        <taxon>Bacillati</taxon>
        <taxon>Actinomycetota</taxon>
        <taxon>Actinomycetes</taxon>
        <taxon>Mycobacteriales</taxon>
        <taxon>Corynebacteriaceae</taxon>
        <taxon>Corynebacterium</taxon>
    </lineage>
</organism>
<evidence type="ECO:0000259" key="6">
    <source>
        <dbReference type="PROSITE" id="PS50983"/>
    </source>
</evidence>
<sequence length="342" mass="36803">MSPTSRLKRFIRPLALASVAVLGLSLATACSSDDDSDGGEITIEHAFGTTEIPDTPERVATVNWSNQEVPLALGVVPVGMAEANFGGSEVLPWVQDKLDELGATGEDAPVLFDETDGVDFEAVADTQPDVILAGYSGLTEEDYDRLSEIAPTVPFPKGQVAWGTTWRENIEISSKALGLENEGKQLITDLETEIAEKAAEHPAIEGKKTMFLTHVDPTDLSQVSFYSAHDARPQFFEDLGMATPDSIQKWSDENDEFNGTLSAEQSDVFDDVEIIVTYGDEEMLKTLQDDPVLGQIPAIKNGAVVLLGDDALGTAANPTPLAISYILDDYLKVLDEAAAKVK</sequence>
<dbReference type="EMBL" id="FAUH01000002">
    <property type="protein sequence ID" value="CUU65092.1"/>
    <property type="molecule type" value="Genomic_DNA"/>
</dbReference>
<name>A0A110BGB2_9CORY</name>
<comment type="subcellular location">
    <subcellularLocation>
        <location evidence="1">Cell envelope</location>
    </subcellularLocation>
</comment>
<reference evidence="8" key="1">
    <citation type="submission" date="2015-11" db="EMBL/GenBank/DDBJ databases">
        <authorList>
            <person name="Dugat-Bony E."/>
        </authorList>
    </citation>
    <scope>NUCLEOTIDE SEQUENCE [LARGE SCALE GENOMIC DNA]</scope>
    <source>
        <strain evidence="8">Mu292</strain>
    </source>
</reference>
<evidence type="ECO:0000256" key="4">
    <source>
        <dbReference type="ARBA" id="ARBA00022729"/>
    </source>
</evidence>
<dbReference type="GO" id="GO:0030288">
    <property type="term" value="C:outer membrane-bounded periplasmic space"/>
    <property type="evidence" value="ECO:0007669"/>
    <property type="project" value="TreeGrafter"/>
</dbReference>
<proteinExistence type="inferred from homology"/>
<dbReference type="RefSeq" id="WP_014011035.1">
    <property type="nucleotide sequence ID" value="NZ_FAUH01000002.1"/>
</dbReference>
<dbReference type="InterPro" id="IPR002491">
    <property type="entry name" value="ABC_transptr_periplasmic_BD"/>
</dbReference>
<dbReference type="InterPro" id="IPR051313">
    <property type="entry name" value="Bact_iron-sidero_bind"/>
</dbReference>
<dbReference type="Pfam" id="PF01497">
    <property type="entry name" value="Peripla_BP_2"/>
    <property type="match status" value="1"/>
</dbReference>
<feature type="domain" description="Fe/B12 periplasmic-binding" evidence="6">
    <location>
        <begin position="58"/>
        <end position="338"/>
    </location>
</feature>
<keyword evidence="4 5" id="KW-0732">Signal</keyword>
<evidence type="ECO:0000256" key="1">
    <source>
        <dbReference type="ARBA" id="ARBA00004196"/>
    </source>
</evidence>
<evidence type="ECO:0000256" key="3">
    <source>
        <dbReference type="ARBA" id="ARBA00022448"/>
    </source>
</evidence>
<dbReference type="OMA" id="ATVNWAN"/>